<evidence type="ECO:0000313" key="4">
    <source>
        <dbReference type="EMBL" id="OYQ09281.1"/>
    </source>
</evidence>
<dbReference type="Pfam" id="PF20995">
    <property type="entry name" value="Tla3_C"/>
    <property type="match status" value="1"/>
</dbReference>
<evidence type="ECO:0000256" key="1">
    <source>
        <dbReference type="SAM" id="Phobius"/>
    </source>
</evidence>
<proteinExistence type="predicted"/>
<feature type="domain" description="Type VI lipase adapter protein Tla3 C-terminal" evidence="3">
    <location>
        <begin position="408"/>
        <end position="542"/>
    </location>
</feature>
<accession>A0AAP8D1N7</accession>
<sequence>MVRKTPKLWPYATAFALAALLWTLLVMAGYYEHWQATGIQAPDMGIDIRNGILAAAGVAVALYGAGFAWMHRGALRAAESGTAQAVTPAATTVTHNDARTAMLAQTGQRFVLEVRGVGVAAARDTNIEIWKAIEAKANNYVSYRSTDPNDYPESPDIQLDDLRVAKGVAFEEAARRAVEYWPVPVIVWGPPKDRRNVSRAASHIMGARQEASLGVTLFLWEADANTDDGTAMVQKLFDFFDTHPDVPSALVFSMDGTLTRQLMGAPGSGKPSDRYRIPDMPDSMAAILVSRSDRVDRLIRPFAVEQTANINKDTTEYDITKLWNFYWKTTDGRGPESFAAYYEQQQQEETGNPYPRISAVSSDWWIKHLPDLWRDIGNKGPGQFTPSPYIPVRWTTWQVKAFDDAPLLGYWHRPINVKLTDSHGKPLRGPDQAEALKAGWEQALATLPEGEKPPTRVFYDTTGDRLWAIPLTQAFALVGPSAPQLGDVKEGYDIGERIGNTGISSPLVQVGLGLIASYVQGGATATINRRPNGTATITMVSPPDAATKAEWVRKHGKAAPFGGVQPLDGERQ</sequence>
<dbReference type="InterPro" id="IPR048303">
    <property type="entry name" value="Tla3_C"/>
</dbReference>
<dbReference type="InterPro" id="IPR021531">
    <property type="entry name" value="Tla3_N"/>
</dbReference>
<feature type="transmembrane region" description="Helical" evidence="1">
    <location>
        <begin position="51"/>
        <end position="70"/>
    </location>
</feature>
<dbReference type="AlphaFoldDB" id="A0AAP8D1N7"/>
<evidence type="ECO:0000259" key="2">
    <source>
        <dbReference type="Pfam" id="PF11394"/>
    </source>
</evidence>
<keyword evidence="1" id="KW-1133">Transmembrane helix</keyword>
<gene>
    <name evidence="4" type="ORF">B7R77_20245</name>
</gene>
<evidence type="ECO:0000259" key="3">
    <source>
        <dbReference type="Pfam" id="PF20995"/>
    </source>
</evidence>
<organism evidence="4 5">
    <name type="scientific">Ralstonia solanacearum K60</name>
    <dbReference type="NCBI Taxonomy" id="1091042"/>
    <lineage>
        <taxon>Bacteria</taxon>
        <taxon>Pseudomonadati</taxon>
        <taxon>Pseudomonadota</taxon>
        <taxon>Betaproteobacteria</taxon>
        <taxon>Burkholderiales</taxon>
        <taxon>Burkholderiaceae</taxon>
        <taxon>Ralstonia</taxon>
        <taxon>Ralstonia solanacearum species complex</taxon>
    </lineage>
</organism>
<dbReference type="Pfam" id="PF11394">
    <property type="entry name" value="Tla3_N"/>
    <property type="match status" value="1"/>
</dbReference>
<keyword evidence="1" id="KW-0812">Transmembrane</keyword>
<dbReference type="EMBL" id="NCTK01000002">
    <property type="protein sequence ID" value="OYQ09281.1"/>
    <property type="molecule type" value="Genomic_DNA"/>
</dbReference>
<protein>
    <recommendedName>
        <fullName evidence="6">DUF2875 domain-containing protein</fullName>
    </recommendedName>
</protein>
<feature type="transmembrane region" description="Helical" evidence="1">
    <location>
        <begin position="12"/>
        <end position="31"/>
    </location>
</feature>
<name>A0AAP8D1N7_RALSL</name>
<evidence type="ECO:0000313" key="5">
    <source>
        <dbReference type="Proteomes" id="UP000216164"/>
    </source>
</evidence>
<dbReference type="RefSeq" id="WP_094394749.1">
    <property type="nucleotide sequence ID" value="NZ_NCTK01000002.1"/>
</dbReference>
<dbReference type="Proteomes" id="UP000216164">
    <property type="component" value="Unassembled WGS sequence"/>
</dbReference>
<evidence type="ECO:0008006" key="6">
    <source>
        <dbReference type="Google" id="ProtNLM"/>
    </source>
</evidence>
<reference evidence="4 5" key="1">
    <citation type="submission" date="2017-04" db="EMBL/GenBank/DDBJ databases">
        <title>Genome Announcement: Closed genomes of Ralstonia solanacearum strains K60, UW551, and UW700.</title>
        <authorList>
            <person name="Hayes M."/>
            <person name="Macintyre A.M."/>
            <person name="Allen C."/>
        </authorList>
    </citation>
    <scope>NUCLEOTIDE SEQUENCE [LARGE SCALE GENOMIC DNA]</scope>
    <source>
        <strain evidence="4 5">UW25</strain>
    </source>
</reference>
<feature type="domain" description="Type VI lipase adapter protein Tla3 N-terminal" evidence="2">
    <location>
        <begin position="110"/>
        <end position="268"/>
    </location>
</feature>
<comment type="caution">
    <text evidence="4">The sequence shown here is derived from an EMBL/GenBank/DDBJ whole genome shotgun (WGS) entry which is preliminary data.</text>
</comment>
<keyword evidence="1" id="KW-0472">Membrane</keyword>